<reference evidence="4" key="1">
    <citation type="submission" date="2025-08" db="UniProtKB">
        <authorList>
            <consortium name="RefSeq"/>
        </authorList>
    </citation>
    <scope>IDENTIFICATION</scope>
    <source>
        <tissue evidence="4">Gonads</tissue>
    </source>
</reference>
<dbReference type="Pfam" id="PF08357">
    <property type="entry name" value="SEFIR"/>
    <property type="match status" value="1"/>
</dbReference>
<protein>
    <submittedName>
        <fullName evidence="4">Uncharacterized protein LOC106168570</fullName>
    </submittedName>
</protein>
<feature type="region of interest" description="Disordered" evidence="1">
    <location>
        <begin position="192"/>
        <end position="281"/>
    </location>
</feature>
<evidence type="ECO:0000313" key="3">
    <source>
        <dbReference type="Proteomes" id="UP000085678"/>
    </source>
</evidence>
<dbReference type="Proteomes" id="UP000085678">
    <property type="component" value="Unplaced"/>
</dbReference>
<feature type="compositionally biased region" description="Polar residues" evidence="1">
    <location>
        <begin position="222"/>
        <end position="259"/>
    </location>
</feature>
<proteinExistence type="predicted"/>
<feature type="compositionally biased region" description="Low complexity" evidence="1">
    <location>
        <begin position="496"/>
        <end position="515"/>
    </location>
</feature>
<dbReference type="RefSeq" id="XP_023930363.1">
    <property type="nucleotide sequence ID" value="XM_024074595.1"/>
</dbReference>
<feature type="region of interest" description="Disordered" evidence="1">
    <location>
        <begin position="482"/>
        <end position="527"/>
    </location>
</feature>
<gene>
    <name evidence="4" type="primary">LOC106168570</name>
</gene>
<feature type="domain" description="SEFIR" evidence="2">
    <location>
        <begin position="312"/>
        <end position="463"/>
    </location>
</feature>
<feature type="compositionally biased region" description="Polar residues" evidence="1">
    <location>
        <begin position="192"/>
        <end position="213"/>
    </location>
</feature>
<dbReference type="AlphaFoldDB" id="A0A2R2MJI8"/>
<dbReference type="InterPro" id="IPR053047">
    <property type="entry name" value="E3_ubiq_ligase_TRAF3IP2"/>
</dbReference>
<dbReference type="PROSITE" id="PS51534">
    <property type="entry name" value="SEFIR"/>
    <property type="match status" value="1"/>
</dbReference>
<organism evidence="3 4">
    <name type="scientific">Lingula anatina</name>
    <name type="common">Brachiopod</name>
    <name type="synonym">Lingula unguis</name>
    <dbReference type="NCBI Taxonomy" id="7574"/>
    <lineage>
        <taxon>Eukaryota</taxon>
        <taxon>Metazoa</taxon>
        <taxon>Spiralia</taxon>
        <taxon>Lophotrochozoa</taxon>
        <taxon>Brachiopoda</taxon>
        <taxon>Linguliformea</taxon>
        <taxon>Lingulata</taxon>
        <taxon>Lingulida</taxon>
        <taxon>Linguloidea</taxon>
        <taxon>Lingulidae</taxon>
        <taxon>Lingula</taxon>
    </lineage>
</organism>
<evidence type="ECO:0000256" key="1">
    <source>
        <dbReference type="SAM" id="MobiDB-lite"/>
    </source>
</evidence>
<feature type="compositionally biased region" description="Low complexity" evidence="1">
    <location>
        <begin position="87"/>
        <end position="103"/>
    </location>
</feature>
<feature type="region of interest" description="Disordered" evidence="1">
    <location>
        <begin position="65"/>
        <end position="124"/>
    </location>
</feature>
<evidence type="ECO:0000259" key="2">
    <source>
        <dbReference type="PROSITE" id="PS51534"/>
    </source>
</evidence>
<sequence>MTVYEMLAIFNDMERADVFEILKDSVTEIKKQKENRSSLNYLPSGQQHTEACTCHSGQFARPACEDGIPIPPKRKKHRGSSPPDQLGVVSSSVDSDGDVMMDSLGNDVSGMQQHHHQQHQQQQQDMDIDIAMMHDLSSYGDPLLSDYSLHVCSNGSLPPVTSFLSGPENMALAPLESGSIVPLEVGLARTANNHQPDSYSSENTSEVKPTSLNRPIEPCKHPQQSGPTGTSIQFDSTYVQPTSFRRPQVVPNSDITNGNKPPFTYPRRHKPSKPDLKPLPTWQCDMRHRTLTHSLSEPKDMQPKEYKTVERKTRVLVTYTDDNEKHLKHMISLAKCLKDNQFAVIMDINKRENDELYDDMCGKIDKYFEKANYILICISPKYRQEMEEVDDEDDQFLSGSTVCHRLNTRYIYKLMQGEFRNNNSQNKRFIPVLFPNATKHDIPGWLLNTLYYRWPNEWMDLFMFLWRPDREFLDSKISSVKSKYDQDESLQSVPLSPQSTSRSGSQSSSCSSPGSAGRLPRIKKENT</sequence>
<dbReference type="GO" id="GO:0043123">
    <property type="term" value="P:positive regulation of canonical NF-kappaB signal transduction"/>
    <property type="evidence" value="ECO:0007669"/>
    <property type="project" value="TreeGrafter"/>
</dbReference>
<dbReference type="STRING" id="7574.A0A2R2MJI8"/>
<dbReference type="KEGG" id="lak:106168570"/>
<evidence type="ECO:0000313" key="4">
    <source>
        <dbReference type="RefSeq" id="XP_023930363.1"/>
    </source>
</evidence>
<keyword evidence="3" id="KW-1185">Reference proteome</keyword>
<dbReference type="InterPro" id="IPR013568">
    <property type="entry name" value="SEFIR_dom"/>
</dbReference>
<accession>A0A2R2MJI8</accession>
<dbReference type="PANTHER" id="PTHR34257:SF2">
    <property type="entry name" value="E3 UBIQUITIN LIGASE TRAF3IP2"/>
    <property type="match status" value="1"/>
</dbReference>
<dbReference type="OrthoDB" id="6021171at2759"/>
<dbReference type="GeneID" id="106168570"/>
<dbReference type="PANTHER" id="PTHR34257">
    <property type="entry name" value="ADAPTER PROTEIN CIKS"/>
    <property type="match status" value="1"/>
</dbReference>
<name>A0A2R2MJI8_LINAN</name>
<dbReference type="Gene3D" id="3.40.50.11530">
    <property type="match status" value="1"/>
</dbReference>
<dbReference type="GO" id="GO:0006959">
    <property type="term" value="P:humoral immune response"/>
    <property type="evidence" value="ECO:0007669"/>
    <property type="project" value="TreeGrafter"/>
</dbReference>
<dbReference type="InParanoid" id="A0A2R2MJI8"/>